<dbReference type="EMBL" id="VXIV02000408">
    <property type="protein sequence ID" value="KAF6038497.1"/>
    <property type="molecule type" value="Genomic_DNA"/>
</dbReference>
<sequence>MPMIYKDQIILKHLPFASPVSIEDATVSLHEVCGFMQVYCGRLSRCDMLVDKTSHDHLKITCSISHACMQQLLPDQNEKSTFYLL</sequence>
<proteinExistence type="predicted"/>
<reference evidence="1" key="1">
    <citation type="submission" date="2020-06" db="EMBL/GenBank/DDBJ databases">
        <title>Draft genome of Bugula neritina, a colonial animal packing powerful symbionts and potential medicines.</title>
        <authorList>
            <person name="Rayko M."/>
        </authorList>
    </citation>
    <scope>NUCLEOTIDE SEQUENCE [LARGE SCALE GENOMIC DNA]</scope>
    <source>
        <strain evidence="1">Kwan_BN1</strain>
    </source>
</reference>
<evidence type="ECO:0000313" key="1">
    <source>
        <dbReference type="EMBL" id="KAF6038497.1"/>
    </source>
</evidence>
<protein>
    <submittedName>
        <fullName evidence="1">Uncharacterized protein</fullName>
    </submittedName>
</protein>
<evidence type="ECO:0000313" key="2">
    <source>
        <dbReference type="Proteomes" id="UP000593567"/>
    </source>
</evidence>
<accession>A0A7J7KJT8</accession>
<keyword evidence="2" id="KW-1185">Reference proteome</keyword>
<gene>
    <name evidence="1" type="ORF">EB796_003193</name>
</gene>
<dbReference type="Proteomes" id="UP000593567">
    <property type="component" value="Unassembled WGS sequence"/>
</dbReference>
<name>A0A7J7KJT8_BUGNE</name>
<dbReference type="AlphaFoldDB" id="A0A7J7KJT8"/>
<comment type="caution">
    <text evidence="1">The sequence shown here is derived from an EMBL/GenBank/DDBJ whole genome shotgun (WGS) entry which is preliminary data.</text>
</comment>
<organism evidence="1 2">
    <name type="scientific">Bugula neritina</name>
    <name type="common">Brown bryozoan</name>
    <name type="synonym">Sertularia neritina</name>
    <dbReference type="NCBI Taxonomy" id="10212"/>
    <lineage>
        <taxon>Eukaryota</taxon>
        <taxon>Metazoa</taxon>
        <taxon>Spiralia</taxon>
        <taxon>Lophotrochozoa</taxon>
        <taxon>Bryozoa</taxon>
        <taxon>Gymnolaemata</taxon>
        <taxon>Cheilostomatida</taxon>
        <taxon>Flustrina</taxon>
        <taxon>Buguloidea</taxon>
        <taxon>Bugulidae</taxon>
        <taxon>Bugula</taxon>
    </lineage>
</organism>